<evidence type="ECO:0000256" key="5">
    <source>
        <dbReference type="ARBA" id="ARBA00014116"/>
    </source>
</evidence>
<evidence type="ECO:0000256" key="17">
    <source>
        <dbReference type="ARBA" id="ARBA00023180"/>
    </source>
</evidence>
<keyword evidence="8" id="KW-0645">Protease</keyword>
<proteinExistence type="predicted"/>
<dbReference type="GO" id="GO:0070573">
    <property type="term" value="F:metallodipeptidase activity"/>
    <property type="evidence" value="ECO:0007669"/>
    <property type="project" value="InterPro"/>
</dbReference>
<dbReference type="GO" id="GO:0005576">
    <property type="term" value="C:extracellular region"/>
    <property type="evidence" value="ECO:0007669"/>
    <property type="project" value="UniProtKB-SubCell"/>
</dbReference>
<gene>
    <name evidence="23" type="ORF">H0E84_19775</name>
</gene>
<evidence type="ECO:0000256" key="2">
    <source>
        <dbReference type="ARBA" id="ARBA00004371"/>
    </source>
</evidence>
<evidence type="ECO:0000256" key="10">
    <source>
        <dbReference type="ARBA" id="ARBA00022729"/>
    </source>
</evidence>
<evidence type="ECO:0000313" key="23">
    <source>
        <dbReference type="EMBL" id="NZA28618.1"/>
    </source>
</evidence>
<evidence type="ECO:0000256" key="20">
    <source>
        <dbReference type="ARBA" id="ARBA00033328"/>
    </source>
</evidence>
<dbReference type="PANTHER" id="PTHR12053">
    <property type="entry name" value="PROTEASE FAMILY M28 PLASMA GLUTAMATE CARBOXYPEPTIDASE-RELATED"/>
    <property type="match status" value="1"/>
</dbReference>
<dbReference type="GO" id="GO:0046872">
    <property type="term" value="F:metal ion binding"/>
    <property type="evidence" value="ECO:0007669"/>
    <property type="project" value="UniProtKB-KW"/>
</dbReference>
<keyword evidence="12" id="KW-0256">Endoplasmic reticulum</keyword>
<evidence type="ECO:0000256" key="1">
    <source>
        <dbReference type="ARBA" id="ARBA00004240"/>
    </source>
</evidence>
<dbReference type="InterPro" id="IPR039866">
    <property type="entry name" value="CPQ"/>
</dbReference>
<dbReference type="GO" id="GO:0006508">
    <property type="term" value="P:proteolysis"/>
    <property type="evidence" value="ECO:0007669"/>
    <property type="project" value="UniProtKB-KW"/>
</dbReference>
<protein>
    <recommendedName>
        <fullName evidence="5">Carboxypeptidase Q</fullName>
    </recommendedName>
    <alternativeName>
        <fullName evidence="20">Plasma glutamate carboxypeptidase</fullName>
    </alternativeName>
</protein>
<dbReference type="EMBL" id="JACCKA010000094">
    <property type="protein sequence ID" value="NZA28618.1"/>
    <property type="molecule type" value="Genomic_DNA"/>
</dbReference>
<accession>A0A853JJI1</accession>
<dbReference type="SUPFAM" id="SSF53187">
    <property type="entry name" value="Zn-dependent exopeptidases"/>
    <property type="match status" value="1"/>
</dbReference>
<keyword evidence="13" id="KW-0862">Zinc</keyword>
<evidence type="ECO:0000256" key="8">
    <source>
        <dbReference type="ARBA" id="ARBA00022670"/>
    </source>
</evidence>
<evidence type="ECO:0000259" key="22">
    <source>
        <dbReference type="Pfam" id="PF04389"/>
    </source>
</evidence>
<evidence type="ECO:0000256" key="11">
    <source>
        <dbReference type="ARBA" id="ARBA00022801"/>
    </source>
</evidence>
<name>A0A853JJI1_9GAMM</name>
<evidence type="ECO:0000256" key="7">
    <source>
        <dbReference type="ARBA" id="ARBA00022645"/>
    </source>
</evidence>
<evidence type="ECO:0000256" key="18">
    <source>
        <dbReference type="ARBA" id="ARBA00023228"/>
    </source>
</evidence>
<evidence type="ECO:0000256" key="15">
    <source>
        <dbReference type="ARBA" id="ARBA00023049"/>
    </source>
</evidence>
<dbReference type="InterPro" id="IPR007484">
    <property type="entry name" value="Peptidase_M28"/>
</dbReference>
<sequence length="472" mass="49344">MRSALRLLCCLAALIAVAPSVAATEDPEAIAAQLRDRALAGDGIAYDFVSELTTRFGPRPAGSSAEHAAADWAAARLRALGFDGVEIQRFPLVGWIRGEESVEIVGAHPQRLAAAALGGSPATPEDGIEGEVVPFDSLEALRAAPPGALAGRIALVNQRMPRIAGAYGALVPGRLFAPGEAADRGAVGLLLRSIGTGRARFAHVGSTRYRDGRVPLPSFALAGADADQVERLLALGKTVRVRLHSQAGHVDTHSQNVVAELRGREAPDEVIVLAAHLDSWDAGTGAIDDGAGVAIVVAAAELIARLPQRPRRSLRVVLYGAEEVAQPHTPETGGAAYLERHAAEVGNHVLAMESDFGAGAVQALSLPGGVAESEFGRALYRVLTPMAVVPSREPPGRGGVDIAPLVEAGVPAFVLRQDGSRYFDFHHTADDTLDKIDRAELDQNVAAWAALAWLAAETGTDFRALSAAEVDQ</sequence>
<evidence type="ECO:0000256" key="14">
    <source>
        <dbReference type="ARBA" id="ARBA00023034"/>
    </source>
</evidence>
<dbReference type="GO" id="GO:0004180">
    <property type="term" value="F:carboxypeptidase activity"/>
    <property type="evidence" value="ECO:0007669"/>
    <property type="project" value="UniProtKB-KW"/>
</dbReference>
<evidence type="ECO:0000256" key="3">
    <source>
        <dbReference type="ARBA" id="ARBA00004555"/>
    </source>
</evidence>
<feature type="chain" id="PRO_5032767433" description="Carboxypeptidase Q" evidence="21">
    <location>
        <begin position="23"/>
        <end position="472"/>
    </location>
</feature>
<comment type="caution">
    <text evidence="23">The sequence shown here is derived from an EMBL/GenBank/DDBJ whole genome shotgun (WGS) entry which is preliminary data.</text>
</comment>
<feature type="signal peptide" evidence="21">
    <location>
        <begin position="1"/>
        <end position="22"/>
    </location>
</feature>
<dbReference type="Gene3D" id="3.50.30.30">
    <property type="match status" value="1"/>
</dbReference>
<keyword evidence="10 21" id="KW-0732">Signal</keyword>
<keyword evidence="6" id="KW-0964">Secreted</keyword>
<evidence type="ECO:0000256" key="6">
    <source>
        <dbReference type="ARBA" id="ARBA00022525"/>
    </source>
</evidence>
<keyword evidence="16" id="KW-0865">Zymogen</keyword>
<dbReference type="Proteomes" id="UP000578091">
    <property type="component" value="Unassembled WGS sequence"/>
</dbReference>
<evidence type="ECO:0000256" key="12">
    <source>
        <dbReference type="ARBA" id="ARBA00022824"/>
    </source>
</evidence>
<evidence type="ECO:0000256" key="16">
    <source>
        <dbReference type="ARBA" id="ARBA00023145"/>
    </source>
</evidence>
<dbReference type="Gene3D" id="3.40.630.10">
    <property type="entry name" value="Zn peptidases"/>
    <property type="match status" value="1"/>
</dbReference>
<feature type="domain" description="Peptidase M28" evidence="22">
    <location>
        <begin position="256"/>
        <end position="451"/>
    </location>
</feature>
<comment type="subcellular location">
    <subcellularLocation>
        <location evidence="1">Endoplasmic reticulum</location>
    </subcellularLocation>
    <subcellularLocation>
        <location evidence="3">Golgi apparatus</location>
    </subcellularLocation>
    <subcellularLocation>
        <location evidence="2">Lysosome</location>
    </subcellularLocation>
    <subcellularLocation>
        <location evidence="4">Secreted</location>
    </subcellularLocation>
</comment>
<dbReference type="AlphaFoldDB" id="A0A853JJI1"/>
<evidence type="ECO:0000256" key="21">
    <source>
        <dbReference type="SAM" id="SignalP"/>
    </source>
</evidence>
<evidence type="ECO:0000256" key="13">
    <source>
        <dbReference type="ARBA" id="ARBA00022833"/>
    </source>
</evidence>
<evidence type="ECO:0000256" key="4">
    <source>
        <dbReference type="ARBA" id="ARBA00004613"/>
    </source>
</evidence>
<dbReference type="Pfam" id="PF04389">
    <property type="entry name" value="Peptidase_M28"/>
    <property type="match status" value="1"/>
</dbReference>
<keyword evidence="14" id="KW-0333">Golgi apparatus</keyword>
<keyword evidence="7" id="KW-0121">Carboxypeptidase</keyword>
<keyword evidence="18" id="KW-0458">Lysosome</keyword>
<organism evidence="23 24">
    <name type="scientific">Luteimonas salinisoli</name>
    <dbReference type="NCBI Taxonomy" id="2752307"/>
    <lineage>
        <taxon>Bacteria</taxon>
        <taxon>Pseudomonadati</taxon>
        <taxon>Pseudomonadota</taxon>
        <taxon>Gammaproteobacteria</taxon>
        <taxon>Lysobacterales</taxon>
        <taxon>Lysobacteraceae</taxon>
        <taxon>Luteimonas</taxon>
    </lineage>
</organism>
<dbReference type="GO" id="GO:0005764">
    <property type="term" value="C:lysosome"/>
    <property type="evidence" value="ECO:0007669"/>
    <property type="project" value="UniProtKB-SubCell"/>
</dbReference>
<evidence type="ECO:0000256" key="19">
    <source>
        <dbReference type="ARBA" id="ARBA00025833"/>
    </source>
</evidence>
<comment type="subunit">
    <text evidence="19">Homodimer. The monomeric form is inactive while the homodimer is active.</text>
</comment>
<keyword evidence="24" id="KW-1185">Reference proteome</keyword>
<evidence type="ECO:0000256" key="9">
    <source>
        <dbReference type="ARBA" id="ARBA00022723"/>
    </source>
</evidence>
<evidence type="ECO:0000313" key="24">
    <source>
        <dbReference type="Proteomes" id="UP000578091"/>
    </source>
</evidence>
<reference evidence="23 24" key="1">
    <citation type="submission" date="2020-07" db="EMBL/GenBank/DDBJ databases">
        <title>Luteimonas sp. SJ-92.</title>
        <authorList>
            <person name="Huang X.-X."/>
            <person name="Xu L."/>
            <person name="Sun J.-Q."/>
        </authorList>
    </citation>
    <scope>NUCLEOTIDE SEQUENCE [LARGE SCALE GENOMIC DNA]</scope>
    <source>
        <strain evidence="23 24">SJ-92</strain>
    </source>
</reference>
<keyword evidence="15" id="KW-0482">Metalloprotease</keyword>
<keyword evidence="17" id="KW-0325">Glycoprotein</keyword>
<keyword evidence="9" id="KW-0479">Metal-binding</keyword>
<dbReference type="PANTHER" id="PTHR12053:SF3">
    <property type="entry name" value="CARBOXYPEPTIDASE Q"/>
    <property type="match status" value="1"/>
</dbReference>
<keyword evidence="11" id="KW-0378">Hydrolase</keyword>